<name>A0A1G2PNF5_9BACT</name>
<evidence type="ECO:0000256" key="8">
    <source>
        <dbReference type="ARBA" id="ARBA00022884"/>
    </source>
</evidence>
<dbReference type="GO" id="GO:0003723">
    <property type="term" value="F:RNA binding"/>
    <property type="evidence" value="ECO:0007669"/>
    <property type="project" value="UniProtKB-UniRule"/>
</dbReference>
<evidence type="ECO:0000256" key="4">
    <source>
        <dbReference type="ARBA" id="ARBA00022759"/>
    </source>
</evidence>
<dbReference type="HAMAP" id="MF_01491">
    <property type="entry name" value="RNase_J_bact"/>
    <property type="match status" value="1"/>
</dbReference>
<keyword evidence="7 9" id="KW-0269">Exonuclease</keyword>
<evidence type="ECO:0000256" key="12">
    <source>
        <dbReference type="PIRSR" id="PIRSR004803-3"/>
    </source>
</evidence>
<dbReference type="Pfam" id="PF17770">
    <property type="entry name" value="RNase_J_C"/>
    <property type="match status" value="1"/>
</dbReference>
<dbReference type="Gene3D" id="3.40.50.10710">
    <property type="entry name" value="Metallo-hydrolase/oxidoreductase"/>
    <property type="match status" value="1"/>
</dbReference>
<dbReference type="Pfam" id="PF00753">
    <property type="entry name" value="Lactamase_B"/>
    <property type="match status" value="1"/>
</dbReference>
<keyword evidence="4 9" id="KW-0255">Endonuclease</keyword>
<gene>
    <name evidence="9" type="primary">rnj</name>
    <name evidence="14" type="ORF">A2W59_01950</name>
</gene>
<dbReference type="InterPro" id="IPR036866">
    <property type="entry name" value="RibonucZ/Hydroxyglut_hydro"/>
</dbReference>
<feature type="binding site" evidence="12">
    <location>
        <position position="52"/>
    </location>
    <ligand>
        <name>Ca(2+)</name>
        <dbReference type="ChEBI" id="CHEBI:29108"/>
    </ligand>
</feature>
<proteinExistence type="inferred from homology"/>
<dbReference type="InterPro" id="IPR001279">
    <property type="entry name" value="Metallo-B-lactamas"/>
</dbReference>
<feature type="active site" description="Proton donor" evidence="10">
    <location>
        <position position="199"/>
    </location>
</feature>
<keyword evidence="9" id="KW-0698">rRNA processing</keyword>
<evidence type="ECO:0000256" key="10">
    <source>
        <dbReference type="PIRSR" id="PIRSR004803-1"/>
    </source>
</evidence>
<dbReference type="SMART" id="SM00849">
    <property type="entry name" value="Lactamase_B"/>
    <property type="match status" value="1"/>
</dbReference>
<comment type="caution">
    <text evidence="14">The sequence shown here is derived from an EMBL/GenBank/DDBJ whole genome shotgun (WGS) entry which is preliminary data.</text>
</comment>
<dbReference type="CDD" id="cd07714">
    <property type="entry name" value="RNaseJ_MBL-fold"/>
    <property type="match status" value="1"/>
</dbReference>
<dbReference type="Pfam" id="PF22505">
    <property type="entry name" value="RNase_J_b_CASP"/>
    <property type="match status" value="1"/>
</dbReference>
<comment type="cofactor">
    <cofactor evidence="12">
        <name>Zn(2+)</name>
        <dbReference type="ChEBI" id="CHEBI:29105"/>
    </cofactor>
    <text evidence="12">Binds 2 Zn(2+) ions per subunit. It is not clear if Zn(2+) or Mg(2+) is physiologically important.</text>
</comment>
<comment type="subcellular location">
    <subcellularLocation>
        <location evidence="9">Cytoplasm</location>
    </subcellularLocation>
</comment>
<feature type="binding site" evidence="12">
    <location>
        <position position="54"/>
    </location>
    <ligand>
        <name>Ca(2+)</name>
        <dbReference type="ChEBI" id="CHEBI:29108"/>
    </ligand>
</feature>
<dbReference type="Gene3D" id="3.60.15.10">
    <property type="entry name" value="Ribonuclease Z/Hydroxyacylglutathione hydrolase-like"/>
    <property type="match status" value="1"/>
</dbReference>
<feature type="binding site" evidence="12">
    <location>
        <position position="146"/>
    </location>
    <ligand>
        <name>Zn(2+)</name>
        <dbReference type="ChEBI" id="CHEBI:29105"/>
        <label>1</label>
        <note>catalytic</note>
    </ligand>
</feature>
<sequence length="562" mass="63558">MEKQTKEKKMPVRIIPIGGVEEIGRNMTVVEYGNEIVVIDAGLQFPEEETPGIDFIIPNTAYLEKNKNRIKGLIISHGHLDHVGAIPYLIDKLGFPTIYTTRLTKALILKRQEEFPHSPKLKIEEIDSTKSLIFGQIKIRFFDITHTIPDAIGTILETPQGNVIYPGDFKIELDQDGNPSGISQFIELGKEKNLLLMLESTNAETPGFSIPEKIVHRNLEKIIVESKGRVIIGMFSSLIERIIEMVKIAEKHDRKVVMDGYSLKANLEIAKELGFFKPKKEVMIPAERINDYPPSKIMVLGTGSQGEENATMMRIANRKHKYIKIQKDDTVILSSSIIPGNEKSIQNLKDNLARQGAKIIHYRVADVHASGHGCQEDLKLMIKMIKPKYFMPVHGYYFMLKTNADLAESIGISKENIVIPINNGAIIEASEEKLLMLKENVPSNYVMVDGLGVGDVKEVVLRDRKMLSQDGIFVMITVIDSRTGKVKNSPDIISRGFIYLKESQDLLKQTRFLIRKVVEEATGKMHPVNVDYVKENLRERVGKFLFQKTHRRPMVLPVIIEV</sequence>
<comment type="similarity">
    <text evidence="9">Belongs to the metallo-beta-lactamase superfamily. RNA-metabolizing metallo-beta-lactamase-like family. Bacterial RNase J subfamily.</text>
</comment>
<evidence type="ECO:0000256" key="7">
    <source>
        <dbReference type="ARBA" id="ARBA00022839"/>
    </source>
</evidence>
<accession>A0A1G2PNF5</accession>
<evidence type="ECO:0000259" key="13">
    <source>
        <dbReference type="SMART" id="SM00849"/>
    </source>
</evidence>
<feature type="binding site" evidence="12">
    <location>
        <position position="79"/>
    </location>
    <ligand>
        <name>Zn(2+)</name>
        <dbReference type="ChEBI" id="CHEBI:29105"/>
        <label>2</label>
        <note>catalytic</note>
    </ligand>
</feature>
<keyword evidence="8 9" id="KW-0694">RNA-binding</keyword>
<dbReference type="AlphaFoldDB" id="A0A1G2PNF5"/>
<dbReference type="Gene3D" id="3.10.20.580">
    <property type="match status" value="1"/>
</dbReference>
<dbReference type="InterPro" id="IPR004613">
    <property type="entry name" value="RNase_J"/>
</dbReference>
<keyword evidence="6 12" id="KW-0862">Zinc</keyword>
<keyword evidence="1 9" id="KW-0963">Cytoplasm</keyword>
<protein>
    <recommendedName>
        <fullName evidence="9">Ribonuclease J</fullName>
        <shortName evidence="9">RNase J</shortName>
        <ecNumber evidence="9">3.1.-.-</ecNumber>
    </recommendedName>
</protein>
<evidence type="ECO:0000256" key="2">
    <source>
        <dbReference type="ARBA" id="ARBA00022722"/>
    </source>
</evidence>
<feature type="binding site" evidence="12">
    <location>
        <position position="77"/>
    </location>
    <ligand>
        <name>Zn(2+)</name>
        <dbReference type="ChEBI" id="CHEBI:29105"/>
        <label>1</label>
        <note>catalytic</note>
    </ligand>
</feature>
<evidence type="ECO:0000256" key="5">
    <source>
        <dbReference type="ARBA" id="ARBA00022801"/>
    </source>
</evidence>
<keyword evidence="3 12" id="KW-0479">Metal-binding</keyword>
<evidence type="ECO:0000256" key="3">
    <source>
        <dbReference type="ARBA" id="ARBA00022723"/>
    </source>
</evidence>
<dbReference type="PIRSF" id="PIRSF004803">
    <property type="entry name" value="RnjA"/>
    <property type="match status" value="1"/>
</dbReference>
<dbReference type="GO" id="GO:0004534">
    <property type="term" value="F:5'-3' RNA exonuclease activity"/>
    <property type="evidence" value="ECO:0007669"/>
    <property type="project" value="UniProtKB-UniRule"/>
</dbReference>
<dbReference type="SUPFAM" id="SSF56281">
    <property type="entry name" value="Metallo-hydrolase/oxidoreductase"/>
    <property type="match status" value="1"/>
</dbReference>
<feature type="binding site" evidence="12">
    <location>
        <position position="168"/>
    </location>
    <ligand>
        <name>Zn(2+)</name>
        <dbReference type="ChEBI" id="CHEBI:29105"/>
        <label>1</label>
        <note>catalytic</note>
    </ligand>
</feature>
<feature type="binding site" evidence="12">
    <location>
        <position position="81"/>
    </location>
    <ligand>
        <name>Zn(2+)</name>
        <dbReference type="ChEBI" id="CHEBI:29105"/>
        <label>1</label>
        <note>catalytic</note>
    </ligand>
</feature>
<evidence type="ECO:0000313" key="14">
    <source>
        <dbReference type="EMBL" id="OHA49151.1"/>
    </source>
</evidence>
<comment type="cofactor">
    <cofactor evidence="12">
        <name>Ca(2+)</name>
        <dbReference type="ChEBI" id="CHEBI:29108"/>
    </cofactor>
    <text evidence="12">Binds 1 Ca(2+) cation per subunit. Seen in 1 crystal structure, it is not clear if it is physiologically important.</text>
</comment>
<dbReference type="EC" id="3.1.-.-" evidence="9"/>
<dbReference type="InterPro" id="IPR042173">
    <property type="entry name" value="RNase_J_2"/>
</dbReference>
<dbReference type="GO" id="GO:0005737">
    <property type="term" value="C:cytoplasm"/>
    <property type="evidence" value="ECO:0007669"/>
    <property type="project" value="UniProtKB-SubCell"/>
</dbReference>
<dbReference type="EMBL" id="MHSU01000037">
    <property type="protein sequence ID" value="OHA49151.1"/>
    <property type="molecule type" value="Genomic_DNA"/>
</dbReference>
<feature type="binding site" evidence="12">
    <location>
        <position position="394"/>
    </location>
    <ligand>
        <name>Zn(2+)</name>
        <dbReference type="ChEBI" id="CHEBI:29105"/>
        <label>1</label>
        <note>catalytic</note>
    </ligand>
</feature>
<feature type="active site" description="Proton acceptor" evidence="10">
    <location>
        <position position="372"/>
    </location>
</feature>
<evidence type="ECO:0000256" key="11">
    <source>
        <dbReference type="PIRSR" id="PIRSR004803-2"/>
    </source>
</evidence>
<dbReference type="PANTHER" id="PTHR43694:SF1">
    <property type="entry name" value="RIBONUCLEASE J"/>
    <property type="match status" value="1"/>
</dbReference>
<dbReference type="Proteomes" id="UP000178646">
    <property type="component" value="Unassembled WGS sequence"/>
</dbReference>
<reference evidence="14 15" key="1">
    <citation type="journal article" date="2016" name="Nat. Commun.">
        <title>Thousands of microbial genomes shed light on interconnected biogeochemical processes in an aquifer system.</title>
        <authorList>
            <person name="Anantharaman K."/>
            <person name="Brown C.T."/>
            <person name="Hug L.A."/>
            <person name="Sharon I."/>
            <person name="Castelle C.J."/>
            <person name="Probst A.J."/>
            <person name="Thomas B.C."/>
            <person name="Singh A."/>
            <person name="Wilkins M.J."/>
            <person name="Karaoz U."/>
            <person name="Brodie E.L."/>
            <person name="Williams K.H."/>
            <person name="Hubbard S.S."/>
            <person name="Banfield J.F."/>
        </authorList>
    </citation>
    <scope>NUCLEOTIDE SEQUENCE [LARGE SCALE GENOMIC DNA]</scope>
</reference>
<feature type="binding site" evidence="9 11">
    <location>
        <begin position="368"/>
        <end position="372"/>
    </location>
    <ligand>
        <name>substrate</name>
    </ligand>
</feature>
<evidence type="ECO:0000256" key="1">
    <source>
        <dbReference type="ARBA" id="ARBA00022490"/>
    </source>
</evidence>
<feature type="binding site" evidence="12">
    <location>
        <position position="82"/>
    </location>
    <ligand>
        <name>Zn(2+)</name>
        <dbReference type="ChEBI" id="CHEBI:29105"/>
        <label>1</label>
        <note>catalytic</note>
    </ligand>
</feature>
<dbReference type="GO" id="GO:0004521">
    <property type="term" value="F:RNA endonuclease activity"/>
    <property type="evidence" value="ECO:0007669"/>
    <property type="project" value="UniProtKB-UniRule"/>
</dbReference>
<organism evidence="14 15">
    <name type="scientific">Candidatus Terrybacteria bacterium RIFCSPHIGHO2_02_41_19</name>
    <dbReference type="NCBI Taxonomy" id="1802364"/>
    <lineage>
        <taxon>Bacteria</taxon>
        <taxon>Candidatus Terryibacteriota</taxon>
    </lineage>
</organism>
<dbReference type="InterPro" id="IPR011108">
    <property type="entry name" value="RMMBL"/>
</dbReference>
<dbReference type="InterPro" id="IPR041636">
    <property type="entry name" value="RNase_J_C"/>
</dbReference>
<keyword evidence="2 9" id="KW-0540">Nuclease</keyword>
<keyword evidence="12" id="KW-0106">Calcium</keyword>
<dbReference type="NCBIfam" id="TIGR00649">
    <property type="entry name" value="MG423"/>
    <property type="match status" value="1"/>
</dbReference>
<evidence type="ECO:0000313" key="15">
    <source>
        <dbReference type="Proteomes" id="UP000178646"/>
    </source>
</evidence>
<comment type="subunit">
    <text evidence="9">Homodimer, may be a subunit of the RNA degradosome.</text>
</comment>
<keyword evidence="5 9" id="KW-0378">Hydrolase</keyword>
<dbReference type="GO" id="GO:0008270">
    <property type="term" value="F:zinc ion binding"/>
    <property type="evidence" value="ECO:0007669"/>
    <property type="project" value="InterPro"/>
</dbReference>
<dbReference type="Pfam" id="PF07521">
    <property type="entry name" value="RMMBL"/>
    <property type="match status" value="1"/>
</dbReference>
<evidence type="ECO:0000256" key="9">
    <source>
        <dbReference type="HAMAP-Rule" id="MF_01491"/>
    </source>
</evidence>
<feature type="domain" description="Metallo-beta-lactamase" evidence="13">
    <location>
        <begin position="24"/>
        <end position="219"/>
    </location>
</feature>
<feature type="binding site" evidence="12">
    <location>
        <position position="449"/>
    </location>
    <ligand>
        <name>Ca(2+)</name>
        <dbReference type="ChEBI" id="CHEBI:29108"/>
    </ligand>
</feature>
<evidence type="ECO:0000256" key="6">
    <source>
        <dbReference type="ARBA" id="ARBA00022833"/>
    </source>
</evidence>
<dbReference type="InterPro" id="IPR030854">
    <property type="entry name" value="RNase_J_bac"/>
</dbReference>
<comment type="function">
    <text evidence="9">An RNase that has 5'-3' exonuclease and possibly endonuclease activity. Involved in maturation of rRNA and in some organisms also mRNA maturation and/or decay.</text>
</comment>
<dbReference type="PANTHER" id="PTHR43694">
    <property type="entry name" value="RIBONUCLEASE J"/>
    <property type="match status" value="1"/>
</dbReference>
<dbReference type="InterPro" id="IPR055132">
    <property type="entry name" value="RNase_J_b_CASP"/>
</dbReference>
<dbReference type="GO" id="GO:0006364">
    <property type="term" value="P:rRNA processing"/>
    <property type="evidence" value="ECO:0007669"/>
    <property type="project" value="UniProtKB-UniRule"/>
</dbReference>